<dbReference type="InterPro" id="IPR000531">
    <property type="entry name" value="Beta-barrel_TonB"/>
</dbReference>
<comment type="similarity">
    <text evidence="8 9">Belongs to the TonB-dependent receptor family.</text>
</comment>
<dbReference type="InterPro" id="IPR012910">
    <property type="entry name" value="Plug_dom"/>
</dbReference>
<dbReference type="InterPro" id="IPR037066">
    <property type="entry name" value="Plug_dom_sf"/>
</dbReference>
<evidence type="ECO:0000313" key="13">
    <source>
        <dbReference type="Proteomes" id="UP000326953"/>
    </source>
</evidence>
<evidence type="ECO:0000256" key="7">
    <source>
        <dbReference type="ARBA" id="ARBA00023237"/>
    </source>
</evidence>
<dbReference type="PANTHER" id="PTHR32552">
    <property type="entry name" value="FERRICHROME IRON RECEPTOR-RELATED"/>
    <property type="match status" value="1"/>
</dbReference>
<dbReference type="GO" id="GO:0015344">
    <property type="term" value="F:siderophore uptake transmembrane transporter activity"/>
    <property type="evidence" value="ECO:0007669"/>
    <property type="project" value="TreeGrafter"/>
</dbReference>
<evidence type="ECO:0000256" key="2">
    <source>
        <dbReference type="ARBA" id="ARBA00022448"/>
    </source>
</evidence>
<evidence type="ECO:0000256" key="8">
    <source>
        <dbReference type="PROSITE-ProRule" id="PRU01360"/>
    </source>
</evidence>
<evidence type="ECO:0000256" key="9">
    <source>
        <dbReference type="RuleBase" id="RU003357"/>
    </source>
</evidence>
<dbReference type="CDD" id="cd01347">
    <property type="entry name" value="ligand_gated_channel"/>
    <property type="match status" value="1"/>
</dbReference>
<dbReference type="AlphaFoldDB" id="A0A5E6RE61"/>
<evidence type="ECO:0000259" key="10">
    <source>
        <dbReference type="Pfam" id="PF00593"/>
    </source>
</evidence>
<dbReference type="SUPFAM" id="SSF56935">
    <property type="entry name" value="Porins"/>
    <property type="match status" value="1"/>
</dbReference>
<keyword evidence="4 8" id="KW-0812">Transmembrane</keyword>
<reference evidence="12 13" key="1">
    <citation type="submission" date="2019-09" db="EMBL/GenBank/DDBJ databases">
        <authorList>
            <person name="Chandra G."/>
            <person name="Truman W A."/>
        </authorList>
    </citation>
    <scope>NUCLEOTIDE SEQUENCE [LARGE SCALE GENOMIC DNA]</scope>
    <source>
        <strain evidence="12">PS662</strain>
    </source>
</reference>
<accession>A0A5E6RE61</accession>
<dbReference type="PANTHER" id="PTHR32552:SF84">
    <property type="entry name" value="TONB-DEPENDENT RECEPTOR-RELATED"/>
    <property type="match status" value="1"/>
</dbReference>
<dbReference type="Pfam" id="PF00593">
    <property type="entry name" value="TonB_dep_Rec_b-barrel"/>
    <property type="match status" value="1"/>
</dbReference>
<organism evidence="12 13">
    <name type="scientific">Pseudomonas fluorescens</name>
    <dbReference type="NCBI Taxonomy" id="294"/>
    <lineage>
        <taxon>Bacteria</taxon>
        <taxon>Pseudomonadati</taxon>
        <taxon>Pseudomonadota</taxon>
        <taxon>Gammaproteobacteria</taxon>
        <taxon>Pseudomonadales</taxon>
        <taxon>Pseudomonadaceae</taxon>
        <taxon>Pseudomonas</taxon>
    </lineage>
</organism>
<dbReference type="GO" id="GO:0009279">
    <property type="term" value="C:cell outer membrane"/>
    <property type="evidence" value="ECO:0007669"/>
    <property type="project" value="UniProtKB-SubCell"/>
</dbReference>
<feature type="domain" description="TonB-dependent receptor-like beta-barrel" evidence="10">
    <location>
        <begin position="248"/>
        <end position="691"/>
    </location>
</feature>
<dbReference type="InterPro" id="IPR039426">
    <property type="entry name" value="TonB-dep_rcpt-like"/>
</dbReference>
<dbReference type="PROSITE" id="PS52016">
    <property type="entry name" value="TONB_DEPENDENT_REC_3"/>
    <property type="match status" value="1"/>
</dbReference>
<sequence>MNMKRPLFMLLVGACDLTWAEENALNLPVTTISARLEQPSGVILDQPIKTGSRLGLTARETPASVSVANREIIEERGAKDTQDIINSMTGINASANPGHGGFVAYRGFTSNQITQLYNGIGMSYGNAARPMDAWIYDRVELIGGPSTFLYGAGAVGGSINYITKLATRETQTVEGRVRYGSYDYSEVSLGVNHALSDSKDPHHFARLDISRTSGNGFIDRNKRESTTTAFSILSDLTPQLSHTLAFEYQVDTEDSPYWGSPTLNPVGNTLKIDKSRRFENYNVADGRYEQRVRWVRSILDYQVNDSTSWQNTLYHYDAQRDYRNLENYRYNADNTRVMRGSAVLQRHDQQVDGNRFELRHDNTLFGLSNQWSAGVDYSLNQQTLHPNSKFTNYSYDAVDPDTFDSGSFYDIPGVNTGLQKVRKNEVTTFAGFLENRLELTDRLALLTGLRYDYLHLEVNNYGVVTPTSPAVFERTWNPITGRVGLVYSFTPAVNVYVQYSTAADPPAGSLASANFTQSQNTDLTTGAQIEVGSKFDFLDGRGAATIAAYQIVRKNFLVTDPDNINNTTQAGQQTSKGIELAGKLQITSKLMAEANFAYVDAQYDDFTENVGGRAVSRKGNTPTNVPEHVSNFWLTYEILPAVQVGLDARNVASVYADNANALEASAYTLYGAFARVKLDERTAVTARVRNLTDEIYAKQAYGTMYYQGAPRTFELTLDTRF</sequence>
<keyword evidence="7 8" id="KW-0998">Cell outer membrane</keyword>
<dbReference type="Pfam" id="PF07715">
    <property type="entry name" value="Plug"/>
    <property type="match status" value="1"/>
</dbReference>
<dbReference type="Gene3D" id="2.170.130.10">
    <property type="entry name" value="TonB-dependent receptor, plug domain"/>
    <property type="match status" value="1"/>
</dbReference>
<keyword evidence="12" id="KW-0675">Receptor</keyword>
<evidence type="ECO:0000256" key="3">
    <source>
        <dbReference type="ARBA" id="ARBA00022452"/>
    </source>
</evidence>
<proteinExistence type="inferred from homology"/>
<evidence type="ECO:0000256" key="6">
    <source>
        <dbReference type="ARBA" id="ARBA00023136"/>
    </source>
</evidence>
<dbReference type="Proteomes" id="UP000326953">
    <property type="component" value="Unassembled WGS sequence"/>
</dbReference>
<dbReference type="InterPro" id="IPR036942">
    <property type="entry name" value="Beta-barrel_TonB_sf"/>
</dbReference>
<comment type="subcellular location">
    <subcellularLocation>
        <location evidence="1 8">Cell outer membrane</location>
        <topology evidence="1 8">Multi-pass membrane protein</topology>
    </subcellularLocation>
</comment>
<dbReference type="Gene3D" id="2.40.170.20">
    <property type="entry name" value="TonB-dependent receptor, beta-barrel domain"/>
    <property type="match status" value="1"/>
</dbReference>
<keyword evidence="2 8" id="KW-0813">Transport</keyword>
<gene>
    <name evidence="12" type="primary">fhuA_3</name>
    <name evidence="12" type="ORF">PS662_01614</name>
</gene>
<evidence type="ECO:0000256" key="5">
    <source>
        <dbReference type="ARBA" id="ARBA00023077"/>
    </source>
</evidence>
<evidence type="ECO:0000256" key="1">
    <source>
        <dbReference type="ARBA" id="ARBA00004571"/>
    </source>
</evidence>
<protein>
    <submittedName>
        <fullName evidence="12">Ferrichrome outer membrane transporter/phage receptor</fullName>
    </submittedName>
</protein>
<keyword evidence="3 8" id="KW-1134">Transmembrane beta strand</keyword>
<keyword evidence="6 8" id="KW-0472">Membrane</keyword>
<evidence type="ECO:0000256" key="4">
    <source>
        <dbReference type="ARBA" id="ARBA00022692"/>
    </source>
</evidence>
<name>A0A5E6RE61_PSEFL</name>
<evidence type="ECO:0000259" key="11">
    <source>
        <dbReference type="Pfam" id="PF07715"/>
    </source>
</evidence>
<dbReference type="EMBL" id="CABVHK010000004">
    <property type="protein sequence ID" value="VVM67244.1"/>
    <property type="molecule type" value="Genomic_DNA"/>
</dbReference>
<feature type="domain" description="TonB-dependent receptor plug" evidence="11">
    <location>
        <begin position="58"/>
        <end position="157"/>
    </location>
</feature>
<evidence type="ECO:0000313" key="12">
    <source>
        <dbReference type="EMBL" id="VVM67244.1"/>
    </source>
</evidence>
<keyword evidence="5 9" id="KW-0798">TonB box</keyword>